<name>A0A1Y2L8Z8_9PROT</name>
<dbReference type="EMBL" id="JFKB01000012">
    <property type="protein sequence ID" value="OSQ46175.1"/>
    <property type="molecule type" value="Genomic_DNA"/>
</dbReference>
<gene>
    <name evidence="1" type="ORF">TALK_16270</name>
</gene>
<protein>
    <submittedName>
        <fullName evidence="1">Uncharacterized protein</fullName>
    </submittedName>
</protein>
<keyword evidence="2" id="KW-1185">Reference proteome</keyword>
<evidence type="ECO:0000313" key="2">
    <source>
        <dbReference type="Proteomes" id="UP000193396"/>
    </source>
</evidence>
<comment type="caution">
    <text evidence="1">The sequence shown here is derived from an EMBL/GenBank/DDBJ whole genome shotgun (WGS) entry which is preliminary data.</text>
</comment>
<organism evidence="1 2">
    <name type="scientific">Thalassospira alkalitolerans</name>
    <dbReference type="NCBI Taxonomy" id="1293890"/>
    <lineage>
        <taxon>Bacteria</taxon>
        <taxon>Pseudomonadati</taxon>
        <taxon>Pseudomonadota</taxon>
        <taxon>Alphaproteobacteria</taxon>
        <taxon>Rhodospirillales</taxon>
        <taxon>Thalassospiraceae</taxon>
        <taxon>Thalassospira</taxon>
    </lineage>
</organism>
<dbReference type="OrthoDB" id="7343989at2"/>
<evidence type="ECO:0000313" key="1">
    <source>
        <dbReference type="EMBL" id="OSQ46175.1"/>
    </source>
</evidence>
<sequence>MIAIHLPQTGFLSAAIRRLAIKFLTLRTLTLKLAVRFLAIPLLAIPFLAGCGLPGAGVGVEGDLKLLYAPFSLTNPPKYWLYAKRPDHLGNKADIKANTLYWDDIGGHIALAMRPAIEPFELGRRTNIAILASPYLSFDWYKNASATPGDIEIILGFRAQSEGNWGESDLGAGKPPMDHIIRLPIGVEADGVTGWQRDYFDLSSLHRRYWPDTDEINIRLVWIGIATTQEHRPDVAGVTYLSHILLSR</sequence>
<dbReference type="AlphaFoldDB" id="A0A1Y2L8Z8"/>
<dbReference type="STRING" id="1293890.TALK_16270"/>
<accession>A0A1Y2L8Z8</accession>
<dbReference type="Proteomes" id="UP000193396">
    <property type="component" value="Unassembled WGS sequence"/>
</dbReference>
<reference evidence="1 2" key="1">
    <citation type="submission" date="2014-03" db="EMBL/GenBank/DDBJ databases">
        <title>The draft genome sequence of Thalassospira alkalitolerans JCM 18968.</title>
        <authorList>
            <person name="Lai Q."/>
            <person name="Shao Z."/>
        </authorList>
    </citation>
    <scope>NUCLEOTIDE SEQUENCE [LARGE SCALE GENOMIC DNA]</scope>
    <source>
        <strain evidence="1 2">JCM 18968</strain>
    </source>
</reference>
<proteinExistence type="predicted"/>